<keyword evidence="2" id="KW-1185">Reference proteome</keyword>
<name>A0AAV4U1E5_9ARAC</name>
<accession>A0AAV4U1E5</accession>
<evidence type="ECO:0000313" key="2">
    <source>
        <dbReference type="Proteomes" id="UP001054837"/>
    </source>
</evidence>
<protein>
    <submittedName>
        <fullName evidence="1">Uncharacterized protein</fullName>
    </submittedName>
</protein>
<dbReference type="Proteomes" id="UP001054837">
    <property type="component" value="Unassembled WGS sequence"/>
</dbReference>
<organism evidence="1 2">
    <name type="scientific">Caerostris darwini</name>
    <dbReference type="NCBI Taxonomy" id="1538125"/>
    <lineage>
        <taxon>Eukaryota</taxon>
        <taxon>Metazoa</taxon>
        <taxon>Ecdysozoa</taxon>
        <taxon>Arthropoda</taxon>
        <taxon>Chelicerata</taxon>
        <taxon>Arachnida</taxon>
        <taxon>Araneae</taxon>
        <taxon>Araneomorphae</taxon>
        <taxon>Entelegynae</taxon>
        <taxon>Araneoidea</taxon>
        <taxon>Araneidae</taxon>
        <taxon>Caerostris</taxon>
    </lineage>
</organism>
<sequence length="89" mass="10103">MLPKKISVTGNPPEIGMKDNMQTRNCVVGGVALVTFFLVARGQSRYILSGVERVLLEEDRLENARWIAVLRQQQQHALFVLLCKVFLFT</sequence>
<comment type="caution">
    <text evidence="1">The sequence shown here is derived from an EMBL/GenBank/DDBJ whole genome shotgun (WGS) entry which is preliminary data.</text>
</comment>
<dbReference type="EMBL" id="BPLQ01010560">
    <property type="protein sequence ID" value="GIY51596.1"/>
    <property type="molecule type" value="Genomic_DNA"/>
</dbReference>
<proteinExistence type="predicted"/>
<evidence type="ECO:0000313" key="1">
    <source>
        <dbReference type="EMBL" id="GIY51596.1"/>
    </source>
</evidence>
<dbReference type="AlphaFoldDB" id="A0AAV4U1E5"/>
<gene>
    <name evidence="1" type="ORF">CDAR_365191</name>
</gene>
<reference evidence="1 2" key="1">
    <citation type="submission" date="2021-06" db="EMBL/GenBank/DDBJ databases">
        <title>Caerostris darwini draft genome.</title>
        <authorList>
            <person name="Kono N."/>
            <person name="Arakawa K."/>
        </authorList>
    </citation>
    <scope>NUCLEOTIDE SEQUENCE [LARGE SCALE GENOMIC DNA]</scope>
</reference>